<dbReference type="OMA" id="SMYDEKN"/>
<organism evidence="14 15">
    <name type="scientific">Babesia bigemina</name>
    <dbReference type="NCBI Taxonomy" id="5866"/>
    <lineage>
        <taxon>Eukaryota</taxon>
        <taxon>Sar</taxon>
        <taxon>Alveolata</taxon>
        <taxon>Apicomplexa</taxon>
        <taxon>Aconoidasida</taxon>
        <taxon>Piroplasmida</taxon>
        <taxon>Babesiidae</taxon>
        <taxon>Babesia</taxon>
    </lineage>
</organism>
<keyword evidence="15" id="KW-1185">Reference proteome</keyword>
<dbReference type="InterPro" id="IPR011167">
    <property type="entry name" value="Fe_dep_fumarate_hydratase"/>
</dbReference>
<gene>
    <name evidence="14" type="ORF">BBBOND_0206380</name>
</gene>
<evidence type="ECO:0000256" key="7">
    <source>
        <dbReference type="ARBA" id="ARBA00022532"/>
    </source>
</evidence>
<dbReference type="STRING" id="5866.A0A061DCD0"/>
<accession>A0A061DCD0</accession>
<dbReference type="EMBL" id="LK391708">
    <property type="protein sequence ID" value="CDR95480.1"/>
    <property type="molecule type" value="Genomic_DNA"/>
</dbReference>
<dbReference type="GO" id="GO:0006099">
    <property type="term" value="P:tricarboxylic acid cycle"/>
    <property type="evidence" value="ECO:0007669"/>
    <property type="project" value="UniProtKB-KW"/>
</dbReference>
<evidence type="ECO:0000313" key="15">
    <source>
        <dbReference type="Proteomes" id="UP000033188"/>
    </source>
</evidence>
<dbReference type="OrthoDB" id="411469at2759"/>
<feature type="domain" description="Fe-S hydro-lyase tartrate dehydratase beta-type catalytic" evidence="13">
    <location>
        <begin position="411"/>
        <end position="616"/>
    </location>
</feature>
<comment type="subunit">
    <text evidence="4">Homodimer.</text>
</comment>
<name>A0A061DCD0_BABBI</name>
<comment type="cofactor">
    <cofactor evidence="1">
        <name>[4Fe-4S] cluster</name>
        <dbReference type="ChEBI" id="CHEBI:49883"/>
    </cofactor>
</comment>
<keyword evidence="9" id="KW-0408">Iron</keyword>
<dbReference type="GO" id="GO:0046872">
    <property type="term" value="F:metal ion binding"/>
    <property type="evidence" value="ECO:0007669"/>
    <property type="project" value="UniProtKB-KW"/>
</dbReference>
<dbReference type="GO" id="GO:0051539">
    <property type="term" value="F:4 iron, 4 sulfur cluster binding"/>
    <property type="evidence" value="ECO:0007669"/>
    <property type="project" value="UniProtKB-KW"/>
</dbReference>
<evidence type="ECO:0000256" key="5">
    <source>
        <dbReference type="ARBA" id="ARBA00012921"/>
    </source>
</evidence>
<keyword evidence="10" id="KW-0411">Iron-sulfur</keyword>
<evidence type="ECO:0000256" key="11">
    <source>
        <dbReference type="ARBA" id="ARBA00023239"/>
    </source>
</evidence>
<comment type="pathway">
    <text evidence="2">Carbohydrate metabolism; tricarboxylic acid cycle; (S)-malate from fumarate: step 1/1.</text>
</comment>
<evidence type="ECO:0000259" key="12">
    <source>
        <dbReference type="Pfam" id="PF05681"/>
    </source>
</evidence>
<reference evidence="15" key="1">
    <citation type="submission" date="2014-06" db="EMBL/GenBank/DDBJ databases">
        <authorList>
            <person name="Aslett M."/>
            <person name="De Silva N."/>
        </authorList>
    </citation>
    <scope>NUCLEOTIDE SEQUENCE [LARGE SCALE GENOMIC DNA]</scope>
    <source>
        <strain evidence="15">Bond</strain>
    </source>
</reference>
<protein>
    <recommendedName>
        <fullName evidence="5">fumarate hydratase</fullName>
        <ecNumber evidence="5">4.2.1.2</ecNumber>
    </recommendedName>
</protein>
<evidence type="ECO:0000259" key="13">
    <source>
        <dbReference type="Pfam" id="PF05683"/>
    </source>
</evidence>
<proteinExistence type="inferred from homology"/>
<evidence type="ECO:0000256" key="10">
    <source>
        <dbReference type="ARBA" id="ARBA00023014"/>
    </source>
</evidence>
<dbReference type="EC" id="4.2.1.2" evidence="5"/>
<dbReference type="PANTHER" id="PTHR30389:SF0">
    <property type="entry name" value="FUMARATE HYDRATASE CLASS I, AEROBIC"/>
    <property type="match status" value="1"/>
</dbReference>
<dbReference type="GeneID" id="24564021"/>
<evidence type="ECO:0000256" key="8">
    <source>
        <dbReference type="ARBA" id="ARBA00022723"/>
    </source>
</evidence>
<dbReference type="Proteomes" id="UP000033188">
    <property type="component" value="Chromosome 2"/>
</dbReference>
<dbReference type="NCBIfam" id="TIGR00723">
    <property type="entry name" value="ttdB_fumA_fumB"/>
    <property type="match status" value="1"/>
</dbReference>
<keyword evidence="6" id="KW-0004">4Fe-4S</keyword>
<feature type="domain" description="Fe-S hydro-lyase tartrate dehydratase alpha-type catalytic" evidence="12">
    <location>
        <begin position="116"/>
        <end position="379"/>
    </location>
</feature>
<dbReference type="Pfam" id="PF05683">
    <property type="entry name" value="Fumerase_C"/>
    <property type="match status" value="1"/>
</dbReference>
<dbReference type="KEGG" id="bbig:BBBOND_0206380"/>
<dbReference type="PANTHER" id="PTHR30389">
    <property type="entry name" value="FUMARATE HYDRATASE-RELATED"/>
    <property type="match status" value="1"/>
</dbReference>
<dbReference type="Pfam" id="PF05681">
    <property type="entry name" value="Fumerase"/>
    <property type="match status" value="1"/>
</dbReference>
<keyword evidence="11" id="KW-0456">Lyase</keyword>
<evidence type="ECO:0000256" key="6">
    <source>
        <dbReference type="ARBA" id="ARBA00022485"/>
    </source>
</evidence>
<dbReference type="InterPro" id="IPR004646">
    <property type="entry name" value="Fe-S_hydro-lyase_TtdA-typ_cat"/>
</dbReference>
<dbReference type="SUPFAM" id="SSF117457">
    <property type="entry name" value="FumA C-terminal domain-like"/>
    <property type="match status" value="1"/>
</dbReference>
<dbReference type="AlphaFoldDB" id="A0A061DCD0"/>
<dbReference type="Gene3D" id="3.20.130.10">
    <property type="entry name" value="Fe-S hydro-lyase, tartrate dehydratase beta-type, catalytic domain"/>
    <property type="match status" value="1"/>
</dbReference>
<comment type="similarity">
    <text evidence="3">Belongs to the class-I fumarase family.</text>
</comment>
<evidence type="ECO:0000256" key="4">
    <source>
        <dbReference type="ARBA" id="ARBA00011738"/>
    </source>
</evidence>
<evidence type="ECO:0000256" key="1">
    <source>
        <dbReference type="ARBA" id="ARBA00001966"/>
    </source>
</evidence>
<evidence type="ECO:0000256" key="2">
    <source>
        <dbReference type="ARBA" id="ARBA00004859"/>
    </source>
</evidence>
<evidence type="ECO:0000313" key="14">
    <source>
        <dbReference type="EMBL" id="CDR95480.1"/>
    </source>
</evidence>
<dbReference type="InterPro" id="IPR051208">
    <property type="entry name" value="Class-I_Fumarase/Tartrate_DH"/>
</dbReference>
<dbReference type="VEuPathDB" id="PiroplasmaDB:BBBOND_0206380"/>
<dbReference type="PIRSF" id="PIRSF001394">
    <property type="entry name" value="Fe_dep_fumar_hy"/>
    <property type="match status" value="1"/>
</dbReference>
<sequence>MLRQLSLTNAVKNVGRRWNARNKLLRMYGNPCQGCKCFGSQATTPCAPKPTQAAAAPEFDLRFVDPLKKAGCSEGYEFERLDDLSSLIKVVDSSVPSITDATPVKMLTIPPRVIEELTERAFVEIMHFLRADHLKQLRGILDDAEASNNDRFVAMQLLKNACVASGGVLPGCQDTGTAIVIGKRGNRVFTEGDEAAIAKGVYNAYVQRKFRYSQMSPLSMFEEVSTKCNLPAQIELYAKEGDAYNFLFIAKGGGSANKTFLYQQTKAVLNPDVLLNFLVDQIKTIGTSACPPYHLAVVIGGLSAEMTLKTVKLASCKYLDGLPKEGGSFGQAFRDVKLESEILDMTRNLGIGAQFGGKYFCHDVRVVRLPRHGASCPIGRPLVFRTHICCPGIGVSCSADRQIMAKIDASGVYLEKLEHDPARFLPAIEEANGAEEVIVNLDAGMDKVLEQIRKYPTKQRLLLNGTMIVARDIAHARLSQILKETGDLPDYAKQYPIYYAGPAKRPDGLVSGSFGPTTAGRMDSYAAMFMEKQASLITLAKGNRSRAFANACKKYGGVYLGSVGGPAALIAKDCITSVEVIDFPELGMEAVHKITVKNFPAFVVVDAQGNDFYKEWCG</sequence>
<keyword evidence="8" id="KW-0479">Metal-binding</keyword>
<evidence type="ECO:0000256" key="9">
    <source>
        <dbReference type="ARBA" id="ARBA00023004"/>
    </source>
</evidence>
<dbReference type="RefSeq" id="XP_012767666.1">
    <property type="nucleotide sequence ID" value="XM_012912212.1"/>
</dbReference>
<dbReference type="GO" id="GO:0004333">
    <property type="term" value="F:fumarate hydratase activity"/>
    <property type="evidence" value="ECO:0007669"/>
    <property type="project" value="UniProtKB-EC"/>
</dbReference>
<evidence type="ECO:0000256" key="3">
    <source>
        <dbReference type="ARBA" id="ARBA00008876"/>
    </source>
</evidence>
<dbReference type="InterPro" id="IPR004647">
    <property type="entry name" value="Fe-S_hydro-lyase_TtdB-typ_cat"/>
</dbReference>
<dbReference type="InterPro" id="IPR036660">
    <property type="entry name" value="Fe-S_hydroAse_TtdB_cat_sf"/>
</dbReference>
<keyword evidence="7" id="KW-0816">Tricarboxylic acid cycle</keyword>